<dbReference type="InterPro" id="IPR001509">
    <property type="entry name" value="Epimerase_deHydtase"/>
</dbReference>
<dbReference type="Gene3D" id="3.40.50.720">
    <property type="entry name" value="NAD(P)-binding Rossmann-like Domain"/>
    <property type="match status" value="1"/>
</dbReference>
<evidence type="ECO:0000259" key="1">
    <source>
        <dbReference type="Pfam" id="PF01370"/>
    </source>
</evidence>
<dbReference type="Pfam" id="PF01370">
    <property type="entry name" value="Epimerase"/>
    <property type="match status" value="1"/>
</dbReference>
<evidence type="ECO:0000313" key="2">
    <source>
        <dbReference type="EMBL" id="MBO1750797.1"/>
    </source>
</evidence>
<dbReference type="PANTHER" id="PTHR48079">
    <property type="entry name" value="PROTEIN YEEZ"/>
    <property type="match status" value="1"/>
</dbReference>
<gene>
    <name evidence="2" type="ORF">J4G33_03170</name>
</gene>
<keyword evidence="3" id="KW-1185">Reference proteome</keyword>
<organism evidence="2 3">
    <name type="scientific">Actinotalea soli</name>
    <dbReference type="NCBI Taxonomy" id="2819234"/>
    <lineage>
        <taxon>Bacteria</taxon>
        <taxon>Bacillati</taxon>
        <taxon>Actinomycetota</taxon>
        <taxon>Actinomycetes</taxon>
        <taxon>Micrococcales</taxon>
        <taxon>Cellulomonadaceae</taxon>
        <taxon>Actinotalea</taxon>
    </lineage>
</organism>
<dbReference type="GO" id="GO:0005737">
    <property type="term" value="C:cytoplasm"/>
    <property type="evidence" value="ECO:0007669"/>
    <property type="project" value="TreeGrafter"/>
</dbReference>
<dbReference type="SUPFAM" id="SSF51735">
    <property type="entry name" value="NAD(P)-binding Rossmann-fold domains"/>
    <property type="match status" value="1"/>
</dbReference>
<dbReference type="InterPro" id="IPR051783">
    <property type="entry name" value="NAD(P)-dependent_oxidoreduct"/>
</dbReference>
<accession>A0A939LT07</accession>
<dbReference type="GO" id="GO:0004029">
    <property type="term" value="F:aldehyde dehydrogenase (NAD+) activity"/>
    <property type="evidence" value="ECO:0007669"/>
    <property type="project" value="TreeGrafter"/>
</dbReference>
<name>A0A939LT07_9CELL</name>
<evidence type="ECO:0000313" key="3">
    <source>
        <dbReference type="Proteomes" id="UP000664209"/>
    </source>
</evidence>
<feature type="domain" description="NAD-dependent epimerase/dehydratase" evidence="1">
    <location>
        <begin position="4"/>
        <end position="215"/>
    </location>
</feature>
<proteinExistence type="predicted"/>
<comment type="caution">
    <text evidence="2">The sequence shown here is derived from an EMBL/GenBank/DDBJ whole genome shotgun (WGS) entry which is preliminary data.</text>
</comment>
<reference evidence="2" key="1">
    <citation type="submission" date="2021-03" db="EMBL/GenBank/DDBJ databases">
        <title>Actinotalea soli sp. nov., isolated from soil.</title>
        <authorList>
            <person name="Ping W."/>
            <person name="Zhang J."/>
        </authorList>
    </citation>
    <scope>NUCLEOTIDE SEQUENCE</scope>
    <source>
        <strain evidence="2">BY-33</strain>
    </source>
</reference>
<dbReference type="EMBL" id="JAGEMK010000001">
    <property type="protein sequence ID" value="MBO1750797.1"/>
    <property type="molecule type" value="Genomic_DNA"/>
</dbReference>
<dbReference type="Proteomes" id="UP000664209">
    <property type="component" value="Unassembled WGS sequence"/>
</dbReference>
<dbReference type="PANTHER" id="PTHR48079:SF6">
    <property type="entry name" value="NAD(P)-BINDING DOMAIN-CONTAINING PROTEIN-RELATED"/>
    <property type="match status" value="1"/>
</dbReference>
<dbReference type="RefSeq" id="WP_208054411.1">
    <property type="nucleotide sequence ID" value="NZ_JAGEMK010000001.1"/>
</dbReference>
<dbReference type="InterPro" id="IPR036291">
    <property type="entry name" value="NAD(P)-bd_dom_sf"/>
</dbReference>
<sequence>MRLAVTGASGFVGGAVARAAVAAGHDVTTFSRRPAGVDGATHMTWDLLDGPLDARTLDELGEIDALVHAGGAVTDWGDPATVRAANLDGTRAVRESFPAARLVHISTASVYDPFRPTRQGREEEAPVTRYLGAYGASKAEAERYLLTEAVPGPGIVVLRPHAVYGPGDTTLLPRIEGSVRGTAGRKIVLVAGDGLTPHSLTHVDTLVRAALAATTVRVPPSSGGRVPAGRQVLVANVGDAEPVVLREVLVDLLARRGHGRVRVVGVPVAVATPLARAAERWARWVRAPHPPRLTPYVISHLALERTLDLTALREHLLEPPATDLTGAERW</sequence>
<dbReference type="AlphaFoldDB" id="A0A939LT07"/>
<protein>
    <submittedName>
        <fullName evidence="2">NAD(P)-dependent oxidoreductase</fullName>
    </submittedName>
</protein>